<evidence type="ECO:0000313" key="3">
    <source>
        <dbReference type="Proteomes" id="UP000237061"/>
    </source>
</evidence>
<feature type="transmembrane region" description="Helical" evidence="1">
    <location>
        <begin position="119"/>
        <end position="149"/>
    </location>
</feature>
<feature type="transmembrane region" description="Helical" evidence="1">
    <location>
        <begin position="194"/>
        <end position="215"/>
    </location>
</feature>
<keyword evidence="3" id="KW-1185">Reference proteome</keyword>
<dbReference type="GO" id="GO:0005886">
    <property type="term" value="C:plasma membrane"/>
    <property type="evidence" value="ECO:0007669"/>
    <property type="project" value="UniProtKB-SubCell"/>
</dbReference>
<accession>A0A2S3ZTH8</accession>
<dbReference type="AlphaFoldDB" id="A0A2S3ZTH8"/>
<protein>
    <submittedName>
        <fullName evidence="2">ABC transporter permease</fullName>
    </submittedName>
</protein>
<feature type="transmembrane region" description="Helical" evidence="1">
    <location>
        <begin position="169"/>
        <end position="187"/>
    </location>
</feature>
<dbReference type="Proteomes" id="UP000237061">
    <property type="component" value="Unassembled WGS sequence"/>
</dbReference>
<dbReference type="GO" id="GO:0140359">
    <property type="term" value="F:ABC-type transporter activity"/>
    <property type="evidence" value="ECO:0007669"/>
    <property type="project" value="InterPro"/>
</dbReference>
<gene>
    <name evidence="2" type="ORF">CVS27_15360</name>
</gene>
<dbReference type="PANTHER" id="PTHR43471">
    <property type="entry name" value="ABC TRANSPORTER PERMEASE"/>
    <property type="match status" value="1"/>
</dbReference>
<organism evidence="2 3">
    <name type="scientific">Arthrobacter glacialis</name>
    <dbReference type="NCBI Taxonomy" id="1664"/>
    <lineage>
        <taxon>Bacteria</taxon>
        <taxon>Bacillati</taxon>
        <taxon>Actinomycetota</taxon>
        <taxon>Actinomycetes</taxon>
        <taxon>Micrococcales</taxon>
        <taxon>Micrococcaceae</taxon>
        <taxon>Arthrobacter</taxon>
    </lineage>
</organism>
<keyword evidence="1" id="KW-1133">Transmembrane helix</keyword>
<feature type="transmembrane region" description="Helical" evidence="1">
    <location>
        <begin position="78"/>
        <end position="98"/>
    </location>
</feature>
<evidence type="ECO:0000313" key="2">
    <source>
        <dbReference type="EMBL" id="POH72566.1"/>
    </source>
</evidence>
<dbReference type="EMBL" id="PPXC01000013">
    <property type="protein sequence ID" value="POH72566.1"/>
    <property type="molecule type" value="Genomic_DNA"/>
</dbReference>
<sequence length="300" mass="31768">MNRWTAVILHELLCTVRERLPQLLLAVFVGMIAASAFIGSSARTSVTGVYREVLSQGLTTAPNPFDAFSPLYYARNTVIYIVLIGALLAIVIGVHSTLRDRLAKTTDLILSREVRPASYLGAKLTGLAVFVLLLLAASAVINIGCVSVVVGHVLSFGDGARIAGFYELAWLFMLPFVALGMLAGLYASSATSALLIPIVVWSVMIFILPLLGTAAHPVSLLNPVASPPAAEAGFFSFTSGLVAPFSVGEQFKHVSALILSDPQAAGTMTGGLLTIAAFAVAGCLAVTMTRRERMRCEFHD</sequence>
<proteinExistence type="predicted"/>
<comment type="caution">
    <text evidence="2">The sequence shown here is derived from an EMBL/GenBank/DDBJ whole genome shotgun (WGS) entry which is preliminary data.</text>
</comment>
<keyword evidence="1" id="KW-0812">Transmembrane</keyword>
<feature type="transmembrane region" description="Helical" evidence="1">
    <location>
        <begin position="264"/>
        <end position="286"/>
    </location>
</feature>
<keyword evidence="1" id="KW-0472">Membrane</keyword>
<dbReference type="Pfam" id="PF12679">
    <property type="entry name" value="ABC2_membrane_2"/>
    <property type="match status" value="1"/>
</dbReference>
<name>A0A2S3ZTH8_ARTGL</name>
<feature type="transmembrane region" description="Helical" evidence="1">
    <location>
        <begin position="20"/>
        <end position="38"/>
    </location>
</feature>
<reference evidence="2 3" key="1">
    <citation type="submission" date="2018-01" db="EMBL/GenBank/DDBJ databases">
        <title>Arthrobacter sp. nov., from glaciers in China.</title>
        <authorList>
            <person name="Liu Q."/>
            <person name="Xin Y.-H."/>
        </authorList>
    </citation>
    <scope>NUCLEOTIDE SEQUENCE [LARGE SCALE GENOMIC DNA]</scope>
    <source>
        <strain evidence="2 3">HLT2-12-2</strain>
    </source>
</reference>
<evidence type="ECO:0000256" key="1">
    <source>
        <dbReference type="SAM" id="Phobius"/>
    </source>
</evidence>